<dbReference type="Gene3D" id="3.90.550.10">
    <property type="entry name" value="Spore Coat Polysaccharide Biosynthesis Protein SpsA, Chain A"/>
    <property type="match status" value="1"/>
</dbReference>
<sequence length="345" mass="38973">MVSISVIWLNYNSMKFKDVMLQSLDSFMNLDFDGYELIIVDNASSDGSYELIRKYIEERRPGHLKVRIIRSESNLGYAGGMNLGWDARDPETRYVAFVNNDLIAELESLRELIESMEGDEKIGAVNGLIYYGDGKTIYSAGGYLNETWIGSPICNGALPGNCPGIDKEHHVTYADGAYMVVRIDAVKNTMPHGKPFINETFLYLDDSLLGLALWNKGYRAKYMPAKTGKHYVGMTTRGLTSLYYGYRGTMALSMILRTRYSPLRFTITLRRTIYWLYLSITRNESSKTYHLAIKEGQKLGKLLESMLGKLDLYKAPHVKSSIIELAGLFIKGPITFNDLTPPHDS</sequence>
<dbReference type="RefSeq" id="WP_012186510.1">
    <property type="nucleotide sequence ID" value="NC_009954.1"/>
</dbReference>
<dbReference type="STRING" id="397948.Cmaq_1467"/>
<dbReference type="AlphaFoldDB" id="A8M972"/>
<evidence type="ECO:0000259" key="4">
    <source>
        <dbReference type="Pfam" id="PF00535"/>
    </source>
</evidence>
<dbReference type="PANTHER" id="PTHR43179:SF12">
    <property type="entry name" value="GALACTOFURANOSYLTRANSFERASE GLFT2"/>
    <property type="match status" value="1"/>
</dbReference>
<proteinExistence type="inferred from homology"/>
<gene>
    <name evidence="5" type="ordered locus">Cmaq_1467</name>
</gene>
<name>A8M972_CALMQ</name>
<dbReference type="GO" id="GO:0016757">
    <property type="term" value="F:glycosyltransferase activity"/>
    <property type="evidence" value="ECO:0007669"/>
    <property type="project" value="UniProtKB-KW"/>
</dbReference>
<dbReference type="InterPro" id="IPR001173">
    <property type="entry name" value="Glyco_trans_2-like"/>
</dbReference>
<evidence type="ECO:0000313" key="6">
    <source>
        <dbReference type="Proteomes" id="UP000001137"/>
    </source>
</evidence>
<keyword evidence="6" id="KW-1185">Reference proteome</keyword>
<dbReference type="SUPFAM" id="SSF53448">
    <property type="entry name" value="Nucleotide-diphospho-sugar transferases"/>
    <property type="match status" value="1"/>
</dbReference>
<dbReference type="InterPro" id="IPR029044">
    <property type="entry name" value="Nucleotide-diphossugar_trans"/>
</dbReference>
<dbReference type="PANTHER" id="PTHR43179">
    <property type="entry name" value="RHAMNOSYLTRANSFERASE WBBL"/>
    <property type="match status" value="1"/>
</dbReference>
<evidence type="ECO:0000256" key="3">
    <source>
        <dbReference type="ARBA" id="ARBA00022679"/>
    </source>
</evidence>
<dbReference type="GeneID" id="25393797"/>
<evidence type="ECO:0000256" key="2">
    <source>
        <dbReference type="ARBA" id="ARBA00022676"/>
    </source>
</evidence>
<reference evidence="5 6" key="1">
    <citation type="submission" date="2007-10" db="EMBL/GenBank/DDBJ databases">
        <title>Complete sequence of Caldivirga maquilingensis IC-167.</title>
        <authorList>
            <consortium name="US DOE Joint Genome Institute"/>
            <person name="Copeland A."/>
            <person name="Lucas S."/>
            <person name="Lapidus A."/>
            <person name="Barry K."/>
            <person name="Glavina del Rio T."/>
            <person name="Dalin E."/>
            <person name="Tice H."/>
            <person name="Pitluck S."/>
            <person name="Saunders E."/>
            <person name="Brettin T."/>
            <person name="Bruce D."/>
            <person name="Detter J.C."/>
            <person name="Han C."/>
            <person name="Schmutz J."/>
            <person name="Larimer F."/>
            <person name="Land M."/>
            <person name="Hauser L."/>
            <person name="Kyrpides N."/>
            <person name="Ivanova N."/>
            <person name="Biddle J.F."/>
            <person name="Zhang Z."/>
            <person name="Fitz-Gibbon S.T."/>
            <person name="Lowe T.M."/>
            <person name="Saltikov C."/>
            <person name="House C.H."/>
            <person name="Richardson P."/>
        </authorList>
    </citation>
    <scope>NUCLEOTIDE SEQUENCE [LARGE SCALE GENOMIC DNA]</scope>
    <source>
        <strain evidence="6">ATCC 700844 / DSM 13496 / JCM 10307 / IC-167</strain>
    </source>
</reference>
<dbReference type="KEGG" id="cma:Cmaq_1467"/>
<organism evidence="5 6">
    <name type="scientific">Caldivirga maquilingensis (strain ATCC 700844 / DSM 13496 / JCM 10307 / IC-167)</name>
    <dbReference type="NCBI Taxonomy" id="397948"/>
    <lineage>
        <taxon>Archaea</taxon>
        <taxon>Thermoproteota</taxon>
        <taxon>Thermoprotei</taxon>
        <taxon>Thermoproteales</taxon>
        <taxon>Thermoproteaceae</taxon>
        <taxon>Caldivirga</taxon>
    </lineage>
</organism>
<dbReference type="HOGENOM" id="CLU_023845_4_1_2"/>
<evidence type="ECO:0000313" key="5">
    <source>
        <dbReference type="EMBL" id="ABW02291.1"/>
    </source>
</evidence>
<keyword evidence="3 5" id="KW-0808">Transferase</keyword>
<comment type="similarity">
    <text evidence="1">Belongs to the glycosyltransferase 2 family.</text>
</comment>
<accession>A8M972</accession>
<dbReference type="Proteomes" id="UP000001137">
    <property type="component" value="Chromosome"/>
</dbReference>
<evidence type="ECO:0000256" key="1">
    <source>
        <dbReference type="ARBA" id="ARBA00006739"/>
    </source>
</evidence>
<dbReference type="Pfam" id="PF00535">
    <property type="entry name" value="Glycos_transf_2"/>
    <property type="match status" value="1"/>
</dbReference>
<keyword evidence="2" id="KW-0328">Glycosyltransferase</keyword>
<feature type="domain" description="Glycosyltransferase 2-like" evidence="4">
    <location>
        <begin position="5"/>
        <end position="139"/>
    </location>
</feature>
<dbReference type="CAZy" id="GT2">
    <property type="family name" value="Glycosyltransferase Family 2"/>
</dbReference>
<dbReference type="OrthoDB" id="31358at2157"/>
<protein>
    <submittedName>
        <fullName evidence="5">Glycosyl transferase family 2</fullName>
    </submittedName>
</protein>
<dbReference type="eggNOG" id="arCOG01383">
    <property type="taxonomic scope" value="Archaea"/>
</dbReference>
<dbReference type="EMBL" id="CP000852">
    <property type="protein sequence ID" value="ABW02291.1"/>
    <property type="molecule type" value="Genomic_DNA"/>
</dbReference>